<keyword evidence="10" id="KW-1185">Reference proteome</keyword>
<evidence type="ECO:0000259" key="8">
    <source>
        <dbReference type="PROSITE" id="PS50928"/>
    </source>
</evidence>
<reference evidence="9 10" key="1">
    <citation type="journal article" date="2021" name="Sci. Rep.">
        <title>The distribution of antibiotic resistance genes in chicken gut microbiota commensals.</title>
        <authorList>
            <person name="Juricova H."/>
            <person name="Matiasovicova J."/>
            <person name="Kubasova T."/>
            <person name="Cejkova D."/>
            <person name="Rychlik I."/>
        </authorList>
    </citation>
    <scope>NUCLEOTIDE SEQUENCE [LARGE SCALE GENOMIC DNA]</scope>
    <source>
        <strain evidence="9 10">An564</strain>
    </source>
</reference>
<feature type="transmembrane region" description="Helical" evidence="7">
    <location>
        <begin position="28"/>
        <end position="53"/>
    </location>
</feature>
<feature type="transmembrane region" description="Helical" evidence="7">
    <location>
        <begin position="98"/>
        <end position="119"/>
    </location>
</feature>
<accession>A0ABS2GKZ6</accession>
<evidence type="ECO:0000256" key="5">
    <source>
        <dbReference type="ARBA" id="ARBA00022989"/>
    </source>
</evidence>
<feature type="transmembrane region" description="Helical" evidence="7">
    <location>
        <begin position="225"/>
        <end position="243"/>
    </location>
</feature>
<evidence type="ECO:0000313" key="10">
    <source>
        <dbReference type="Proteomes" id="UP000724149"/>
    </source>
</evidence>
<dbReference type="Gene3D" id="1.10.3720.10">
    <property type="entry name" value="MetI-like"/>
    <property type="match status" value="1"/>
</dbReference>
<feature type="transmembrane region" description="Helical" evidence="7">
    <location>
        <begin position="288"/>
        <end position="309"/>
    </location>
</feature>
<keyword evidence="2 7" id="KW-0813">Transport</keyword>
<feature type="transmembrane region" description="Helical" evidence="7">
    <location>
        <begin position="131"/>
        <end position="152"/>
    </location>
</feature>
<comment type="similarity">
    <text evidence="7">Belongs to the binding-protein-dependent transport system permease family.</text>
</comment>
<dbReference type="RefSeq" id="WP_204719726.1">
    <property type="nucleotide sequence ID" value="NZ_JACSNR010000002.1"/>
</dbReference>
<dbReference type="InterPro" id="IPR051393">
    <property type="entry name" value="ABC_transporter_permease"/>
</dbReference>
<evidence type="ECO:0000256" key="1">
    <source>
        <dbReference type="ARBA" id="ARBA00004651"/>
    </source>
</evidence>
<organism evidence="9 10">
    <name type="scientific">Hydrogenoanaerobacterium saccharovorans</name>
    <dbReference type="NCBI Taxonomy" id="474960"/>
    <lineage>
        <taxon>Bacteria</taxon>
        <taxon>Bacillati</taxon>
        <taxon>Bacillota</taxon>
        <taxon>Clostridia</taxon>
        <taxon>Eubacteriales</taxon>
        <taxon>Oscillospiraceae</taxon>
        <taxon>Hydrogenoanaerobacterium</taxon>
    </lineage>
</organism>
<comment type="caution">
    <text evidence="9">The sequence shown here is derived from an EMBL/GenBank/DDBJ whole genome shotgun (WGS) entry which is preliminary data.</text>
</comment>
<evidence type="ECO:0000256" key="7">
    <source>
        <dbReference type="RuleBase" id="RU363032"/>
    </source>
</evidence>
<dbReference type="CDD" id="cd06261">
    <property type="entry name" value="TM_PBP2"/>
    <property type="match status" value="1"/>
</dbReference>
<proteinExistence type="inferred from homology"/>
<feature type="transmembrane region" description="Helical" evidence="7">
    <location>
        <begin position="181"/>
        <end position="204"/>
    </location>
</feature>
<keyword evidence="5 7" id="KW-1133">Transmembrane helix</keyword>
<dbReference type="InterPro" id="IPR000515">
    <property type="entry name" value="MetI-like"/>
</dbReference>
<dbReference type="EMBL" id="JACSNR010000002">
    <property type="protein sequence ID" value="MBM6922681.1"/>
    <property type="molecule type" value="Genomic_DNA"/>
</dbReference>
<protein>
    <submittedName>
        <fullName evidence="9">Sugar ABC transporter permease</fullName>
    </submittedName>
</protein>
<evidence type="ECO:0000313" key="9">
    <source>
        <dbReference type="EMBL" id="MBM6922681.1"/>
    </source>
</evidence>
<dbReference type="PANTHER" id="PTHR30193:SF37">
    <property type="entry name" value="INNER MEMBRANE ABC TRANSPORTER PERMEASE PROTEIN YCJO"/>
    <property type="match status" value="1"/>
</dbReference>
<keyword evidence="4 7" id="KW-0812">Transmembrane</keyword>
<keyword evidence="3" id="KW-1003">Cell membrane</keyword>
<sequence>MDQTVNHSMTPAAGFRRPRSLRPLFMKYLNPVVACPYVLLAPAMILCLIFSLLPVAYVIRSSFYQIDFVMGTESWVGLQNFRSIFSDADFLQAVGNTLIFTFFTVGIGISLALALAVFLNKNRAVYNLVQSIVYTPHIISYTSIAVLFMFLMDPQTGIFNLVLDFFGLPQLKWMLSEETSLLSIIIVFVWKMLGYNIMIILAALQSVPREVYEAAKMDRAGQVKTFFHVTIPMISPTLVFLITNNVTSSFCSFDIIDLMTKGGPKNSSNMMVYWIYENAFSYYRVGPAMAGAVVLLMLVGSISVLVFTISNRKAHY</sequence>
<dbReference type="SUPFAM" id="SSF161098">
    <property type="entry name" value="MetI-like"/>
    <property type="match status" value="1"/>
</dbReference>
<dbReference type="Pfam" id="PF00528">
    <property type="entry name" value="BPD_transp_1"/>
    <property type="match status" value="1"/>
</dbReference>
<evidence type="ECO:0000256" key="4">
    <source>
        <dbReference type="ARBA" id="ARBA00022692"/>
    </source>
</evidence>
<gene>
    <name evidence="9" type="ORF">H9X81_03080</name>
</gene>
<comment type="subcellular location">
    <subcellularLocation>
        <location evidence="1 7">Cell membrane</location>
        <topology evidence="1 7">Multi-pass membrane protein</topology>
    </subcellularLocation>
</comment>
<dbReference type="Proteomes" id="UP000724149">
    <property type="component" value="Unassembled WGS sequence"/>
</dbReference>
<evidence type="ECO:0000256" key="2">
    <source>
        <dbReference type="ARBA" id="ARBA00022448"/>
    </source>
</evidence>
<dbReference type="PROSITE" id="PS50928">
    <property type="entry name" value="ABC_TM1"/>
    <property type="match status" value="1"/>
</dbReference>
<evidence type="ECO:0000256" key="3">
    <source>
        <dbReference type="ARBA" id="ARBA00022475"/>
    </source>
</evidence>
<evidence type="ECO:0000256" key="6">
    <source>
        <dbReference type="ARBA" id="ARBA00023136"/>
    </source>
</evidence>
<keyword evidence="6 7" id="KW-0472">Membrane</keyword>
<dbReference type="InterPro" id="IPR035906">
    <property type="entry name" value="MetI-like_sf"/>
</dbReference>
<dbReference type="PANTHER" id="PTHR30193">
    <property type="entry name" value="ABC TRANSPORTER PERMEASE PROTEIN"/>
    <property type="match status" value="1"/>
</dbReference>
<feature type="domain" description="ABC transmembrane type-1" evidence="8">
    <location>
        <begin position="94"/>
        <end position="306"/>
    </location>
</feature>
<name>A0ABS2GKZ6_9FIRM</name>